<evidence type="ECO:0000256" key="3">
    <source>
        <dbReference type="ARBA" id="ARBA00022777"/>
    </source>
</evidence>
<accession>A0A9D1MU10</accession>
<dbReference type="SUPFAM" id="SSF54211">
    <property type="entry name" value="Ribosomal protein S5 domain 2-like"/>
    <property type="match status" value="1"/>
</dbReference>
<feature type="domain" description="GHMP kinase N-terminal" evidence="5">
    <location>
        <begin position="128"/>
        <end position="214"/>
    </location>
</feature>
<dbReference type="InterPro" id="IPR019539">
    <property type="entry name" value="GalKase_N"/>
</dbReference>
<dbReference type="SUPFAM" id="SSF55060">
    <property type="entry name" value="GHMP Kinase, C-terminal domain"/>
    <property type="match status" value="1"/>
</dbReference>
<keyword evidence="2" id="KW-0547">Nucleotide-binding</keyword>
<dbReference type="GO" id="GO:0005524">
    <property type="term" value="F:ATP binding"/>
    <property type="evidence" value="ECO:0007669"/>
    <property type="project" value="UniProtKB-KW"/>
</dbReference>
<dbReference type="Proteomes" id="UP000824125">
    <property type="component" value="Unassembled WGS sequence"/>
</dbReference>
<evidence type="ECO:0000256" key="2">
    <source>
        <dbReference type="ARBA" id="ARBA00022741"/>
    </source>
</evidence>
<keyword evidence="4" id="KW-0067">ATP-binding</keyword>
<dbReference type="InterPro" id="IPR006204">
    <property type="entry name" value="GHMP_kinase_N_dom"/>
</dbReference>
<keyword evidence="3" id="KW-0418">Kinase</keyword>
<name>A0A9D1MU10_9FIRM</name>
<reference evidence="7" key="1">
    <citation type="submission" date="2020-10" db="EMBL/GenBank/DDBJ databases">
        <authorList>
            <person name="Gilroy R."/>
        </authorList>
    </citation>
    <scope>NUCLEOTIDE SEQUENCE</scope>
    <source>
        <strain evidence="7">CHK176-6737</strain>
    </source>
</reference>
<protein>
    <submittedName>
        <fullName evidence="7">Galactokinase</fullName>
    </submittedName>
</protein>
<dbReference type="PRINTS" id="PR00473">
    <property type="entry name" value="GALCTOKINASE"/>
</dbReference>
<gene>
    <name evidence="7" type="ORF">IAD23_02915</name>
</gene>
<dbReference type="Pfam" id="PF00288">
    <property type="entry name" value="GHMP_kinases_N"/>
    <property type="match status" value="1"/>
</dbReference>
<keyword evidence="3" id="KW-0808">Transferase</keyword>
<evidence type="ECO:0000313" key="7">
    <source>
        <dbReference type="EMBL" id="HIU68895.1"/>
    </source>
</evidence>
<dbReference type="Gene3D" id="3.30.230.10">
    <property type="match status" value="1"/>
</dbReference>
<proteinExistence type="inferred from homology"/>
<evidence type="ECO:0000256" key="4">
    <source>
        <dbReference type="ARBA" id="ARBA00022840"/>
    </source>
</evidence>
<reference evidence="7" key="2">
    <citation type="journal article" date="2021" name="PeerJ">
        <title>Extensive microbial diversity within the chicken gut microbiome revealed by metagenomics and culture.</title>
        <authorList>
            <person name="Gilroy R."/>
            <person name="Ravi A."/>
            <person name="Getino M."/>
            <person name="Pursley I."/>
            <person name="Horton D.L."/>
            <person name="Alikhan N.F."/>
            <person name="Baker D."/>
            <person name="Gharbi K."/>
            <person name="Hall N."/>
            <person name="Watson M."/>
            <person name="Adriaenssens E.M."/>
            <person name="Foster-Nyarko E."/>
            <person name="Jarju S."/>
            <person name="Secka A."/>
            <person name="Antonio M."/>
            <person name="Oren A."/>
            <person name="Chaudhuri R.R."/>
            <person name="La Ragione R."/>
            <person name="Hildebrand F."/>
            <person name="Pallen M.J."/>
        </authorList>
    </citation>
    <scope>NUCLEOTIDE SEQUENCE</scope>
    <source>
        <strain evidence="7">CHK176-6737</strain>
    </source>
</reference>
<organism evidence="7 8">
    <name type="scientific">Candidatus Scybalenecus merdavium</name>
    <dbReference type="NCBI Taxonomy" id="2840939"/>
    <lineage>
        <taxon>Bacteria</taxon>
        <taxon>Bacillati</taxon>
        <taxon>Bacillota</taxon>
        <taxon>Clostridia</taxon>
        <taxon>Eubacteriales</taxon>
        <taxon>Oscillospiraceae</taxon>
        <taxon>Oscillospiraceae incertae sedis</taxon>
        <taxon>Candidatus Scybalenecus</taxon>
    </lineage>
</organism>
<evidence type="ECO:0000256" key="1">
    <source>
        <dbReference type="ARBA" id="ARBA00006566"/>
    </source>
</evidence>
<dbReference type="PANTHER" id="PTHR10457">
    <property type="entry name" value="MEVALONATE KINASE/GALACTOKINASE"/>
    <property type="match status" value="1"/>
</dbReference>
<sequence length="428" mass="46732">MKTKELIAAIDRGAFDENFRRVYVQPDEVARQKRRCIETVETFMETFGEDRDVIVCSAPGRTEVCGNHTDHNHGKVLAASVNLDAIAVAAVNHDGIIRVKSKGHAMNVTDLSDMQPDPAQFGHSTSMVTGVAAGLREWGYNVSGFDACTDSNVMGGSGLSSSAAFEVLVATCISALFNDEKIDPVTLGRVAQYSENKFFGKPCGLLDQMTSAVGTFVTIDFKDTESPEIRKIDVDFDSFGHSLCIVDTGGSHSDLTDDYAAVRGEMESVAQAMGCSVLRETTFAAFLEKLPELYRSDAVNDRALLRAYHFYEENARVDDAVKALEEKDFDAFKQIIIDSGRSSYMYNQNVFTPKDPLDQKLSLALALSEYLLAGKGAWRVHGGGFAGTIQAFVPNDMLQTYKTEMERVFGAGSCHVLSIRPCGGVRVL</sequence>
<dbReference type="GO" id="GO:0006012">
    <property type="term" value="P:galactose metabolic process"/>
    <property type="evidence" value="ECO:0007669"/>
    <property type="project" value="InterPro"/>
</dbReference>
<dbReference type="InterPro" id="IPR036554">
    <property type="entry name" value="GHMP_kinase_C_sf"/>
</dbReference>
<dbReference type="EMBL" id="DVNM01000015">
    <property type="protein sequence ID" value="HIU68895.1"/>
    <property type="molecule type" value="Genomic_DNA"/>
</dbReference>
<dbReference type="InterPro" id="IPR014721">
    <property type="entry name" value="Ribsml_uS5_D2-typ_fold_subgr"/>
</dbReference>
<dbReference type="AlphaFoldDB" id="A0A9D1MU10"/>
<evidence type="ECO:0000259" key="6">
    <source>
        <dbReference type="Pfam" id="PF10509"/>
    </source>
</evidence>
<dbReference type="Gene3D" id="3.30.70.890">
    <property type="entry name" value="GHMP kinase, C-terminal domain"/>
    <property type="match status" value="1"/>
</dbReference>
<dbReference type="InterPro" id="IPR006206">
    <property type="entry name" value="Mevalonate/galactokinase"/>
</dbReference>
<evidence type="ECO:0000259" key="5">
    <source>
        <dbReference type="Pfam" id="PF00288"/>
    </source>
</evidence>
<dbReference type="InterPro" id="IPR000705">
    <property type="entry name" value="Galactokinase"/>
</dbReference>
<comment type="caution">
    <text evidence="7">The sequence shown here is derived from an EMBL/GenBank/DDBJ whole genome shotgun (WGS) entry which is preliminary data.</text>
</comment>
<dbReference type="Pfam" id="PF10509">
    <property type="entry name" value="GalKase_gal_bdg"/>
    <property type="match status" value="1"/>
</dbReference>
<dbReference type="GO" id="GO:0005829">
    <property type="term" value="C:cytosol"/>
    <property type="evidence" value="ECO:0007669"/>
    <property type="project" value="TreeGrafter"/>
</dbReference>
<dbReference type="InterPro" id="IPR020568">
    <property type="entry name" value="Ribosomal_Su5_D2-typ_SF"/>
</dbReference>
<evidence type="ECO:0000313" key="8">
    <source>
        <dbReference type="Proteomes" id="UP000824125"/>
    </source>
</evidence>
<comment type="similarity">
    <text evidence="1">Belongs to the GHMP kinase family. GalK subfamily.</text>
</comment>
<dbReference type="PANTHER" id="PTHR10457:SF7">
    <property type="entry name" value="GALACTOKINASE-RELATED"/>
    <property type="match status" value="1"/>
</dbReference>
<dbReference type="PRINTS" id="PR00959">
    <property type="entry name" value="MEVGALKINASE"/>
</dbReference>
<dbReference type="GO" id="GO:0004335">
    <property type="term" value="F:galactokinase activity"/>
    <property type="evidence" value="ECO:0007669"/>
    <property type="project" value="InterPro"/>
</dbReference>
<dbReference type="PIRSF" id="PIRSF000530">
    <property type="entry name" value="Galactokinase"/>
    <property type="match status" value="1"/>
</dbReference>
<feature type="domain" description="Galactokinase N-terminal" evidence="6">
    <location>
        <begin position="41"/>
        <end position="90"/>
    </location>
</feature>